<evidence type="ECO:0000313" key="1">
    <source>
        <dbReference type="EMBL" id="MBO8223098.1"/>
    </source>
</evidence>
<protein>
    <submittedName>
        <fullName evidence="1">Uncharacterized protein</fullName>
    </submittedName>
</protein>
<organism evidence="1 2">
    <name type="scientific">Prochlorococcus marinus str. XMU1401</name>
    <dbReference type="NCBI Taxonomy" id="2052594"/>
    <lineage>
        <taxon>Bacteria</taxon>
        <taxon>Bacillati</taxon>
        <taxon>Cyanobacteriota</taxon>
        <taxon>Cyanophyceae</taxon>
        <taxon>Synechococcales</taxon>
        <taxon>Prochlorococcaceae</taxon>
        <taxon>Prochlorococcus</taxon>
    </lineage>
</organism>
<name>A0A8I2BKZ2_PROMR</name>
<sequence>MNIKLKLEGYLKGGYPVFEEDIDMISELDFYDELIDLISNSEEEAIDLASKHFTADYLIDEVAILEQKGFKFLETEGSVFLNGPFIEELNGVKIPLFRWIGAGFILEGPKETISNWMDNEGGIYKFNKGLFDDWKDDNDVWGLQDGCRYYLADANYDLEGFGDNGCIIDKEFLEKSFNN</sequence>
<gene>
    <name evidence="1" type="ORF">HA142_06185</name>
</gene>
<proteinExistence type="predicted"/>
<dbReference type="AlphaFoldDB" id="A0A8I2BKZ2"/>
<dbReference type="EMBL" id="JAAORC010000002">
    <property type="protein sequence ID" value="MBO8223098.1"/>
    <property type="molecule type" value="Genomic_DNA"/>
</dbReference>
<dbReference type="RefSeq" id="WP_209044429.1">
    <property type="nucleotide sequence ID" value="NZ_JAAORC010000002.1"/>
</dbReference>
<accession>A0A8I2BKZ2</accession>
<reference evidence="1" key="1">
    <citation type="submission" date="2020-03" db="EMBL/GenBank/DDBJ databases">
        <title>Genome differentiation and subclade ecological adaptation of Prochlorococcus HLII clade in the global ocean.</title>
        <authorList>
            <person name="Yan W."/>
            <person name="Fen X."/>
            <person name="Zhang W."/>
        </authorList>
    </citation>
    <scope>NUCLEOTIDE SEQUENCE</scope>
    <source>
        <strain evidence="1">XMU1401</strain>
    </source>
</reference>
<evidence type="ECO:0000313" key="2">
    <source>
        <dbReference type="Proteomes" id="UP000666562"/>
    </source>
</evidence>
<comment type="caution">
    <text evidence="1">The sequence shown here is derived from an EMBL/GenBank/DDBJ whole genome shotgun (WGS) entry which is preliminary data.</text>
</comment>
<dbReference type="Proteomes" id="UP000666562">
    <property type="component" value="Unassembled WGS sequence"/>
</dbReference>